<keyword evidence="1" id="KW-1133">Transmembrane helix</keyword>
<evidence type="ECO:0000313" key="2">
    <source>
        <dbReference type="EMBL" id="SFV71780.1"/>
    </source>
</evidence>
<reference evidence="2" key="1">
    <citation type="submission" date="2016-10" db="EMBL/GenBank/DDBJ databases">
        <authorList>
            <person name="de Groot N.N."/>
        </authorList>
    </citation>
    <scope>NUCLEOTIDE SEQUENCE</scope>
</reference>
<keyword evidence="1" id="KW-0472">Membrane</keyword>
<keyword evidence="1" id="KW-0812">Transmembrane</keyword>
<proteinExistence type="predicted"/>
<feature type="transmembrane region" description="Helical" evidence="1">
    <location>
        <begin position="6"/>
        <end position="29"/>
    </location>
</feature>
<name>A0A1W1D0Z0_9ZZZZ</name>
<accession>A0A1W1D0Z0</accession>
<dbReference type="EMBL" id="FPHM01000313">
    <property type="protein sequence ID" value="SFV71780.1"/>
    <property type="molecule type" value="Genomic_DNA"/>
</dbReference>
<dbReference type="AlphaFoldDB" id="A0A1W1D0Z0"/>
<gene>
    <name evidence="2" type="ORF">MNB_SV-13-1631</name>
</gene>
<evidence type="ECO:0000256" key="1">
    <source>
        <dbReference type="SAM" id="Phobius"/>
    </source>
</evidence>
<sequence length="41" mass="4496">MLGLQALYIAIKTGGLLHHLFTFTTFCLLKAGKNANSIFMP</sequence>
<protein>
    <submittedName>
        <fullName evidence="2">Uncharacterized protein</fullName>
    </submittedName>
</protein>
<organism evidence="2">
    <name type="scientific">hydrothermal vent metagenome</name>
    <dbReference type="NCBI Taxonomy" id="652676"/>
    <lineage>
        <taxon>unclassified sequences</taxon>
        <taxon>metagenomes</taxon>
        <taxon>ecological metagenomes</taxon>
    </lineage>
</organism>